<dbReference type="PANTHER" id="PTHR19134:SF449">
    <property type="entry name" value="TYROSINE-PROTEIN PHOSPHATASE 1"/>
    <property type="match status" value="1"/>
</dbReference>
<comment type="catalytic activity">
    <reaction evidence="6">
        <text>O-phospho-L-tyrosyl-[protein] + H2O = L-tyrosyl-[protein] + phosphate</text>
        <dbReference type="Rhea" id="RHEA:10684"/>
        <dbReference type="Rhea" id="RHEA-COMP:10136"/>
        <dbReference type="Rhea" id="RHEA-COMP:20101"/>
        <dbReference type="ChEBI" id="CHEBI:15377"/>
        <dbReference type="ChEBI" id="CHEBI:43474"/>
        <dbReference type="ChEBI" id="CHEBI:46858"/>
        <dbReference type="ChEBI" id="CHEBI:61978"/>
        <dbReference type="EC" id="3.1.3.48"/>
    </reaction>
</comment>
<dbReference type="CTD" id="20325935"/>
<keyword evidence="3" id="KW-0378">Hydrolase</keyword>
<feature type="compositionally biased region" description="Polar residues" evidence="7">
    <location>
        <begin position="1527"/>
        <end position="1540"/>
    </location>
</feature>
<feature type="transmembrane region" description="Helical" evidence="8">
    <location>
        <begin position="7"/>
        <end position="26"/>
    </location>
</feature>
<dbReference type="OrthoDB" id="9979034at2759"/>
<dbReference type="InterPro" id="IPR029021">
    <property type="entry name" value="Prot-tyrosine_phosphatase-like"/>
</dbReference>
<dbReference type="KEGG" id="ovi:T265_11767"/>
<feature type="region of interest" description="Disordered" evidence="7">
    <location>
        <begin position="1802"/>
        <end position="1828"/>
    </location>
</feature>
<dbReference type="Gene3D" id="2.60.40.10">
    <property type="entry name" value="Immunoglobulins"/>
    <property type="match status" value="1"/>
</dbReference>
<comment type="subcellular location">
    <subcellularLocation>
        <location evidence="1">Membrane</location>
        <topology evidence="1">Single-pass membrane protein</topology>
    </subcellularLocation>
</comment>
<feature type="domain" description="Tyrosine specific protein phosphatases" evidence="10">
    <location>
        <begin position="1713"/>
        <end position="1762"/>
    </location>
</feature>
<dbReference type="GO" id="GO:0004725">
    <property type="term" value="F:protein tyrosine phosphatase activity"/>
    <property type="evidence" value="ECO:0007669"/>
    <property type="project" value="UniProtKB-EC"/>
</dbReference>
<feature type="domain" description="Tyrosine-protein phosphatase" evidence="9">
    <location>
        <begin position="1453"/>
        <end position="1885"/>
    </location>
</feature>
<dbReference type="RefSeq" id="XP_009176780.1">
    <property type="nucleotide sequence ID" value="XM_009178516.1"/>
</dbReference>
<organism evidence="12 13">
    <name type="scientific">Opisthorchis viverrini</name>
    <name type="common">Southeast Asian liver fluke</name>
    <dbReference type="NCBI Taxonomy" id="6198"/>
    <lineage>
        <taxon>Eukaryota</taxon>
        <taxon>Metazoa</taxon>
        <taxon>Spiralia</taxon>
        <taxon>Lophotrochozoa</taxon>
        <taxon>Platyhelminthes</taxon>
        <taxon>Trematoda</taxon>
        <taxon>Digenea</taxon>
        <taxon>Opisthorchiida</taxon>
        <taxon>Opisthorchiata</taxon>
        <taxon>Opisthorchiidae</taxon>
        <taxon>Opisthorchis</taxon>
    </lineage>
</organism>
<evidence type="ECO:0000256" key="3">
    <source>
        <dbReference type="ARBA" id="ARBA00022801"/>
    </source>
</evidence>
<dbReference type="InterPro" id="IPR050348">
    <property type="entry name" value="Protein-Tyr_Phosphatase"/>
</dbReference>
<keyword evidence="2" id="KW-0732">Signal</keyword>
<dbReference type="Proteomes" id="UP000054324">
    <property type="component" value="Unassembled WGS sequence"/>
</dbReference>
<evidence type="ECO:0000256" key="6">
    <source>
        <dbReference type="ARBA" id="ARBA00051722"/>
    </source>
</evidence>
<dbReference type="SUPFAM" id="SSF52799">
    <property type="entry name" value="(Phosphotyrosine protein) phosphatases II"/>
    <property type="match status" value="1"/>
</dbReference>
<dbReference type="SMART" id="SM00404">
    <property type="entry name" value="PTPc_motif"/>
    <property type="match status" value="1"/>
</dbReference>
<accession>A0A074ZW94</accession>
<dbReference type="InterPro" id="IPR016130">
    <property type="entry name" value="Tyr_Pase_AS"/>
</dbReference>
<dbReference type="InterPro" id="IPR003961">
    <property type="entry name" value="FN3_dom"/>
</dbReference>
<evidence type="ECO:0000256" key="5">
    <source>
        <dbReference type="ARBA" id="ARBA00023136"/>
    </source>
</evidence>
<evidence type="ECO:0000256" key="1">
    <source>
        <dbReference type="ARBA" id="ARBA00004167"/>
    </source>
</evidence>
<feature type="transmembrane region" description="Helical" evidence="8">
    <location>
        <begin position="1356"/>
        <end position="1379"/>
    </location>
</feature>
<dbReference type="InterPro" id="IPR013783">
    <property type="entry name" value="Ig-like_fold"/>
</dbReference>
<dbReference type="SMART" id="SM00194">
    <property type="entry name" value="PTPc"/>
    <property type="match status" value="1"/>
</dbReference>
<dbReference type="PROSITE" id="PS50056">
    <property type="entry name" value="TYR_PHOSPHATASE_2"/>
    <property type="match status" value="1"/>
</dbReference>
<evidence type="ECO:0000313" key="12">
    <source>
        <dbReference type="EMBL" id="KER19474.1"/>
    </source>
</evidence>
<evidence type="ECO:0000256" key="4">
    <source>
        <dbReference type="ARBA" id="ARBA00022912"/>
    </source>
</evidence>
<gene>
    <name evidence="12" type="ORF">T265_11767</name>
</gene>
<evidence type="ECO:0000313" key="13">
    <source>
        <dbReference type="Proteomes" id="UP000054324"/>
    </source>
</evidence>
<dbReference type="InterPro" id="IPR000242">
    <property type="entry name" value="PTP_cat"/>
</dbReference>
<dbReference type="CDD" id="cd00047">
    <property type="entry name" value="PTPc"/>
    <property type="match status" value="1"/>
</dbReference>
<sequence length="1922" mass="218228">MASGQVASIWMFVWMIVIWLWGHRLWCHAICDWNNVKHVAFSMTPKIECSYLTLTKRSLVFKWVQTSHGPEYYWLKGNPYLPVNSSQLGPQRIQFNVKQEEVAGFKLCLEAVLPTSQGRASLPVEIRVNSFDDLFQPDRANLARYDISLNAQLNRDGKSIQNYILSWTPQRRVIQNGTYLVLVYSRTSIIQLEAQHPRLSLRNLDSGKLYKFCVIASKDVCQGTEWSCTVRLLPVPERASSESSQLLSGQKLTLIGTGSTNIQVSWAVPTYTVHRKPTSKNRFYALSVYPIGATQCEIGIFYILAPWIRAHEMTIRNGLIDDIKARHVRRNVCTFKKEERLEPLGNWPDWEQFDELLDERNVPNEFTVTIPHLHPNQRYEVELWPANHFISVKTSEPEEDCNLRLQRKDTRTNLLSWTVPERVNNLSAINKLDLQVELRRVNHLQTRSLRDTCYVRHCDLKGGSDPEFSGDPTNLLCERHRIAVRAETRDQQFSFSCLLPCAVYEVSLMVVSNDSLNPQLFSCRRRLLTAAEGTRPQLSVTTLSNNMLLFVLKEDRNSNYRTCASIGHTATLLNDKHEVMAQPMIFTLENLAQHWALPLLETPKEANGLLSYRLMLPIPPTRSSRISLELDTFVASDRRVDPLVISSPMDKSACQLDCVWSLPLSNITLAPTSYQTSGQHMAYVVEFGHHESCNKSSTTHGYITTHCQTAQGFVYSDQTHCPLSGSWGTCSVPQCHEMAPIPCVDVTYPIYYTTRLQVSWGAPSMQNEFYQEWDTTVESTVYGYVATISKPSLPSQRGSKCIHAQLMYYADNSNLSSSRFVDSLIFSCQRMSTLSFKSTPSAHFTDLAQNTSYEIRITPFNAYGSLGATREKILTTLAAKPCQPHRVSIKAVESQSLVIYSSERTGNECGEGTTALLTYYKPGSRSQTLEFPLQSHTDFRLPDLDSCTEYCALVAYVNSVGRGPDSAEVCSTTNRQNFNGSPSISFKCGGPLSGDVHTDPNAKGLKLVACKFSAQMDYTKLCPVHYEMEMSIFNAKTAQTMKFDRSEFIVDHYFQCGLYYQVRVRAVAPDYDALLRNDGSYISPYSQPVGLYTGMSDFRFEDLTIHVEPATNKGDFSYCTSPHLMRSGDTSTRAVESGPDDICFRLIWEIAGETQGLMGFVIQVFGNQLVEGNSSKALGTGSSDYYEENNVGPCLRMIWIPCPLCLPGFNFTNARDKVIERLRRMIDHCTQTNDIGLPRTIQSRSDGIEERIRITNDLRRMTSTTMAFLLPQSKSVDLLVNVSKLVRASTGMNVADVDRKIRQVRSTLLEQPSYYSGQDNSGFIRFYSVNTFDVVLTTEKPWHVYVASSGNNTASLIGLSFGIIFGLVLLMLICLIIIFNNKRKNRLRYLAANQSDFGIIEMSDEDEALRLDVKTPILPPRLTQFSFRQPDPLMVHEFSGWFDKQMYNNFASLRDEFKALKMHAAWQEQSKRLTREIGQLPENRLRNKYRNLLPFDHNYVHLQKRWRLVDINPEAISKPDTKKSLPENGTNSNETNSKSVSLKEADSTTRVQEELGEAQWIPSDYVNASLIRGHAPGVSNCLVGENHLPRVYIAAQAPTSHTRTLFWQMIWDREVKLIILLTKLTEESKEKCAQYWPGPSGNTTVSDDPIEKSKVLSLGHFTVTLLEEINTQIYVTRKFRLTNSTVPSGKPNRRIITQLHMLKWVDYSAPNVDDFGSLLYAYWTERRCCAGTEAPVLIHCSAGIGRTGTFICLDQLCQQVRLYLQPDFQPLGVPATRLKPNDWEEPVYENLNDSKTICSTEREAENKTMDGSAFPSSKTENSDDASSACRMLTKTSETKSVSRKKIFGLGRRKTQCIDVYKTVLWLRSHRCHMVQSESPFMRTFERNPNPVFTTWMTKFLRRLAKRSLCVPTPDVIRKLTYV</sequence>
<keyword evidence="8" id="KW-0812">Transmembrane</keyword>
<keyword evidence="8" id="KW-1133">Transmembrane helix</keyword>
<dbReference type="Pfam" id="PF00102">
    <property type="entry name" value="Y_phosphatase"/>
    <property type="match status" value="1"/>
</dbReference>
<dbReference type="InterPro" id="IPR036116">
    <property type="entry name" value="FN3_sf"/>
</dbReference>
<reference evidence="12 13" key="1">
    <citation type="submission" date="2013-11" db="EMBL/GenBank/DDBJ databases">
        <title>Opisthorchis viverrini - life in the bile duct.</title>
        <authorList>
            <person name="Young N.D."/>
            <person name="Nagarajan N."/>
            <person name="Lin S.J."/>
            <person name="Korhonen P.K."/>
            <person name="Jex A.R."/>
            <person name="Hall R.S."/>
            <person name="Safavi-Hemami H."/>
            <person name="Kaewkong W."/>
            <person name="Bertrand D."/>
            <person name="Gao S."/>
            <person name="Seet Q."/>
            <person name="Wongkham S."/>
            <person name="Teh B.T."/>
            <person name="Wongkham C."/>
            <person name="Intapan P.M."/>
            <person name="Maleewong W."/>
            <person name="Yang X."/>
            <person name="Hu M."/>
            <person name="Wang Z."/>
            <person name="Hofmann A."/>
            <person name="Sternberg P.W."/>
            <person name="Tan P."/>
            <person name="Wang J."/>
            <person name="Gasser R.B."/>
        </authorList>
    </citation>
    <scope>NUCLEOTIDE SEQUENCE [LARGE SCALE GENOMIC DNA]</scope>
</reference>
<evidence type="ECO:0000256" key="8">
    <source>
        <dbReference type="SAM" id="Phobius"/>
    </source>
</evidence>
<keyword evidence="5 8" id="KW-0472">Membrane</keyword>
<dbReference type="PROSITE" id="PS50853">
    <property type="entry name" value="FN3"/>
    <property type="match status" value="1"/>
</dbReference>
<dbReference type="STRING" id="6198.A0A074ZW94"/>
<evidence type="ECO:0000256" key="2">
    <source>
        <dbReference type="ARBA" id="ARBA00022729"/>
    </source>
</evidence>
<dbReference type="PANTHER" id="PTHR19134">
    <property type="entry name" value="RECEPTOR-TYPE TYROSINE-PROTEIN PHOSPHATASE"/>
    <property type="match status" value="1"/>
</dbReference>
<proteinExistence type="predicted"/>
<feature type="domain" description="Fibronectin type-III" evidence="11">
    <location>
        <begin position="883"/>
        <end position="976"/>
    </location>
</feature>
<protein>
    <recommendedName>
        <fullName evidence="14">Protein-tyrosine-phosphatase</fullName>
    </recommendedName>
</protein>
<dbReference type="EMBL" id="KL597199">
    <property type="protein sequence ID" value="KER19474.1"/>
    <property type="molecule type" value="Genomic_DNA"/>
</dbReference>
<dbReference type="SMART" id="SM00060">
    <property type="entry name" value="FN3"/>
    <property type="match status" value="3"/>
</dbReference>
<keyword evidence="4" id="KW-0904">Protein phosphatase</keyword>
<dbReference type="InterPro" id="IPR003595">
    <property type="entry name" value="Tyr_Pase_cat"/>
</dbReference>
<dbReference type="PROSITE" id="PS00383">
    <property type="entry name" value="TYR_PHOSPHATASE_1"/>
    <property type="match status" value="1"/>
</dbReference>
<evidence type="ECO:0000259" key="10">
    <source>
        <dbReference type="PROSITE" id="PS50056"/>
    </source>
</evidence>
<keyword evidence="13" id="KW-1185">Reference proteome</keyword>
<feature type="region of interest" description="Disordered" evidence="7">
    <location>
        <begin position="1517"/>
        <end position="1548"/>
    </location>
</feature>
<evidence type="ECO:0000259" key="9">
    <source>
        <dbReference type="PROSITE" id="PS50055"/>
    </source>
</evidence>
<dbReference type="GeneID" id="20325935"/>
<evidence type="ECO:0000256" key="7">
    <source>
        <dbReference type="SAM" id="MobiDB-lite"/>
    </source>
</evidence>
<dbReference type="GO" id="GO:0016020">
    <property type="term" value="C:membrane"/>
    <property type="evidence" value="ECO:0007669"/>
    <property type="project" value="UniProtKB-SubCell"/>
</dbReference>
<dbReference type="PRINTS" id="PR00700">
    <property type="entry name" value="PRTYPHPHTASE"/>
</dbReference>
<dbReference type="Gene3D" id="3.90.190.10">
    <property type="entry name" value="Protein tyrosine phosphatase superfamily"/>
    <property type="match status" value="1"/>
</dbReference>
<dbReference type="PROSITE" id="PS50055">
    <property type="entry name" value="TYR_PHOSPHATASE_PTP"/>
    <property type="match status" value="1"/>
</dbReference>
<dbReference type="InterPro" id="IPR000387">
    <property type="entry name" value="Tyr_Pase_dom"/>
</dbReference>
<evidence type="ECO:0000259" key="11">
    <source>
        <dbReference type="PROSITE" id="PS50853"/>
    </source>
</evidence>
<dbReference type="SUPFAM" id="SSF49265">
    <property type="entry name" value="Fibronectin type III"/>
    <property type="match status" value="2"/>
</dbReference>
<name>A0A074ZW94_OPIVI</name>
<evidence type="ECO:0008006" key="14">
    <source>
        <dbReference type="Google" id="ProtNLM"/>
    </source>
</evidence>